<accession>A0A498HYI4</accession>
<dbReference type="AlphaFoldDB" id="A0A498HYI4"/>
<organism evidence="3 4">
    <name type="scientific">Malus domestica</name>
    <name type="common">Apple</name>
    <name type="synonym">Pyrus malus</name>
    <dbReference type="NCBI Taxonomy" id="3750"/>
    <lineage>
        <taxon>Eukaryota</taxon>
        <taxon>Viridiplantae</taxon>
        <taxon>Streptophyta</taxon>
        <taxon>Embryophyta</taxon>
        <taxon>Tracheophyta</taxon>
        <taxon>Spermatophyta</taxon>
        <taxon>Magnoliopsida</taxon>
        <taxon>eudicotyledons</taxon>
        <taxon>Gunneridae</taxon>
        <taxon>Pentapetalae</taxon>
        <taxon>rosids</taxon>
        <taxon>fabids</taxon>
        <taxon>Rosales</taxon>
        <taxon>Rosaceae</taxon>
        <taxon>Amygdaloideae</taxon>
        <taxon>Maleae</taxon>
        <taxon>Malus</taxon>
    </lineage>
</organism>
<dbReference type="Gene3D" id="3.30.70.330">
    <property type="match status" value="1"/>
</dbReference>
<evidence type="ECO:0000313" key="4">
    <source>
        <dbReference type="Proteomes" id="UP000290289"/>
    </source>
</evidence>
<feature type="domain" description="Mei2-like C-terminal RNA recognition motif" evidence="2">
    <location>
        <begin position="137"/>
        <end position="248"/>
    </location>
</feature>
<protein>
    <recommendedName>
        <fullName evidence="2">Mei2-like C-terminal RNA recognition motif domain-containing protein</fullName>
    </recommendedName>
</protein>
<evidence type="ECO:0000313" key="3">
    <source>
        <dbReference type="EMBL" id="RXH75890.1"/>
    </source>
</evidence>
<name>A0A498HYI4_MALDO</name>
<gene>
    <name evidence="3" type="ORF">DVH24_042677</name>
</gene>
<evidence type="ECO:0000256" key="1">
    <source>
        <dbReference type="SAM" id="MobiDB-lite"/>
    </source>
</evidence>
<keyword evidence="4" id="KW-1185">Reference proteome</keyword>
<sequence>MASSSYNPQPQGPQLNPYAEPWKPNTVVCQPFSAPNNLQLPRAGRRPGNSKGKRVHPSKIFNGPNIPPPPPPRRTSDRTSRPWKKLDHGAKWVPKKLDHGAKWVPKNKGEMQLHEEEKKLVIPFPSCPDGQARSRITTVMVKNIPNQFKRTDFLNVLKTHCYQENQMRHIRDERNKSKFDFVYLPMDFKRKRISNLGYAFVNFTSPEGALRFYWEFHNRPWRVGFNPKICEVTRAEIQGKSSLMANFRYKLFWCHLDSYLPVVLAPACDGMNLPTVTVVGKLAGKPSYYK</sequence>
<feature type="compositionally biased region" description="Polar residues" evidence="1">
    <location>
        <begin position="1"/>
        <end position="14"/>
    </location>
</feature>
<dbReference type="Proteomes" id="UP000290289">
    <property type="component" value="Chromosome 15"/>
</dbReference>
<dbReference type="GO" id="GO:0003676">
    <property type="term" value="F:nucleic acid binding"/>
    <property type="evidence" value="ECO:0007669"/>
    <property type="project" value="InterPro"/>
</dbReference>
<dbReference type="Pfam" id="PF04059">
    <property type="entry name" value="RRM_2"/>
    <property type="match status" value="1"/>
</dbReference>
<dbReference type="InterPro" id="IPR007201">
    <property type="entry name" value="Mei2-like_Rrm_C"/>
</dbReference>
<dbReference type="InterPro" id="IPR012677">
    <property type="entry name" value="Nucleotide-bd_a/b_plait_sf"/>
</dbReference>
<dbReference type="EMBL" id="RDQH01000341">
    <property type="protein sequence ID" value="RXH75890.1"/>
    <property type="molecule type" value="Genomic_DNA"/>
</dbReference>
<dbReference type="SUPFAM" id="SSF54928">
    <property type="entry name" value="RNA-binding domain, RBD"/>
    <property type="match status" value="1"/>
</dbReference>
<reference evidence="3 4" key="1">
    <citation type="submission" date="2018-10" db="EMBL/GenBank/DDBJ databases">
        <title>A high-quality apple genome assembly.</title>
        <authorList>
            <person name="Hu J."/>
        </authorList>
    </citation>
    <scope>NUCLEOTIDE SEQUENCE [LARGE SCALE GENOMIC DNA]</scope>
    <source>
        <strain evidence="4">cv. HFTH1</strain>
        <tissue evidence="3">Young leaf</tissue>
    </source>
</reference>
<dbReference type="InterPro" id="IPR035979">
    <property type="entry name" value="RBD_domain_sf"/>
</dbReference>
<feature type="region of interest" description="Disordered" evidence="1">
    <location>
        <begin position="1"/>
        <end position="83"/>
    </location>
</feature>
<feature type="compositionally biased region" description="Basic and acidic residues" evidence="1">
    <location>
        <begin position="74"/>
        <end position="83"/>
    </location>
</feature>
<proteinExistence type="predicted"/>
<comment type="caution">
    <text evidence="3">The sequence shown here is derived from an EMBL/GenBank/DDBJ whole genome shotgun (WGS) entry which is preliminary data.</text>
</comment>
<evidence type="ECO:0000259" key="2">
    <source>
        <dbReference type="Pfam" id="PF04059"/>
    </source>
</evidence>